<evidence type="ECO:0000256" key="11">
    <source>
        <dbReference type="ARBA" id="ARBA00023136"/>
    </source>
</evidence>
<evidence type="ECO:0000256" key="12">
    <source>
        <dbReference type="RuleBase" id="RU910715"/>
    </source>
</evidence>
<evidence type="ECO:0000256" key="8">
    <source>
        <dbReference type="ARBA" id="ARBA00022737"/>
    </source>
</evidence>
<feature type="transmembrane region" description="Helical" evidence="12">
    <location>
        <begin position="104"/>
        <end position="121"/>
    </location>
</feature>
<dbReference type="PANTHER" id="PTHR10791:SF112">
    <property type="entry name" value="SUGAR TRANSPORTER SWEET1"/>
    <property type="match status" value="1"/>
</dbReference>
<evidence type="ECO:0000256" key="3">
    <source>
        <dbReference type="ARBA" id="ARBA00007809"/>
    </source>
</evidence>
<comment type="function">
    <text evidence="12">Mediates sugar transport across membranes.</text>
</comment>
<feature type="transmembrane region" description="Helical" evidence="12">
    <location>
        <begin position="188"/>
        <end position="210"/>
    </location>
</feature>
<evidence type="ECO:0000313" key="13">
    <source>
        <dbReference type="EMBL" id="ADD38312.1"/>
    </source>
</evidence>
<keyword evidence="9 12" id="KW-1133">Transmembrane helix</keyword>
<dbReference type="PANTHER" id="PTHR10791">
    <property type="entry name" value="RAG1-ACTIVATING PROTEIN 1"/>
    <property type="match status" value="1"/>
</dbReference>
<evidence type="ECO:0000256" key="1">
    <source>
        <dbReference type="ARBA" id="ARBA00004651"/>
    </source>
</evidence>
<feature type="transmembrane region" description="Helical" evidence="12">
    <location>
        <begin position="127"/>
        <end position="150"/>
    </location>
</feature>
<evidence type="ECO:0000256" key="10">
    <source>
        <dbReference type="ARBA" id="ARBA00023034"/>
    </source>
</evidence>
<comment type="subcellular location">
    <subcellularLocation>
        <location evidence="1 12">Cell membrane</location>
        <topology evidence="1 12">Multi-pass membrane protein</topology>
    </subcellularLocation>
    <subcellularLocation>
        <location evidence="2">Golgi apparatus membrane</location>
        <topology evidence="2">Multi-pass membrane protein</topology>
    </subcellularLocation>
</comment>
<organism evidence="13">
    <name type="scientific">Lepeophtheirus salmonis</name>
    <name type="common">Salmon louse</name>
    <name type="synonym">Caligus salmonis</name>
    <dbReference type="NCBI Taxonomy" id="72036"/>
    <lineage>
        <taxon>Eukaryota</taxon>
        <taxon>Metazoa</taxon>
        <taxon>Ecdysozoa</taxon>
        <taxon>Arthropoda</taxon>
        <taxon>Crustacea</taxon>
        <taxon>Multicrustacea</taxon>
        <taxon>Hexanauplia</taxon>
        <taxon>Copepoda</taxon>
        <taxon>Siphonostomatoida</taxon>
        <taxon>Caligidae</taxon>
        <taxon>Lepeophtheirus</taxon>
    </lineage>
</organism>
<keyword evidence="4 12" id="KW-0813">Transport</keyword>
<reference evidence="13" key="1">
    <citation type="submission" date="2010-03" db="EMBL/GenBank/DDBJ databases">
        <title>Atlantic Lepeophtheirus salmonis ESTs and full-length cDNAs.</title>
        <authorList>
            <person name="Yasuike M."/>
            <person name="von Schalburg K."/>
            <person name="Cooper G."/>
            <person name="Leong J."/>
            <person name="Nilsen F."/>
            <person name="Jones S.R.M."/>
            <person name="Koop B.F."/>
        </authorList>
    </citation>
    <scope>NUCLEOTIDE SEQUENCE</scope>
    <source>
        <strain evidence="13">Atlantic form</strain>
        <tissue evidence="13">Mixed tissue</tissue>
    </source>
</reference>
<evidence type="ECO:0000313" key="14">
    <source>
        <dbReference type="EMBL" id="CDW27846.1"/>
    </source>
</evidence>
<dbReference type="InterPro" id="IPR004316">
    <property type="entry name" value="SWEET_rpt"/>
</dbReference>
<evidence type="ECO:0000256" key="4">
    <source>
        <dbReference type="ARBA" id="ARBA00022448"/>
    </source>
</evidence>
<feature type="transmembrane region" description="Helical" evidence="12">
    <location>
        <begin position="46"/>
        <end position="64"/>
    </location>
</feature>
<sequence length="229" mass="25411">MPVVSENMVNYLGNVATLFTIFQFISGVTVCLAIRKGKTTGDRSSITFISGALMCYVWYRYGIAVKDSNILFVNLLGCVIHVAYSILFTYYCPSLKMKPIKIQCLVSFLIIIFLHGVKTIVESEARITHYTGLLGSVLSIAFAASPLISLRHVFQTKSTEVLPFYIIIFVFVVSSLWGIYGLCKGDPFLIFTNGTNAVISMFQLSLFAVYPSKNGYSLKKEGLSKESII</sequence>
<dbReference type="InterPro" id="IPR047664">
    <property type="entry name" value="SWEET"/>
</dbReference>
<dbReference type="EMBL" id="BT121382">
    <property type="protein sequence ID" value="ADD38312.1"/>
    <property type="molecule type" value="mRNA"/>
</dbReference>
<evidence type="ECO:0000256" key="5">
    <source>
        <dbReference type="ARBA" id="ARBA00022475"/>
    </source>
</evidence>
<name>D3PIC6_LEPSM</name>
<gene>
    <name evidence="13" type="primary">R1AP1</name>
    <name evidence="14" type="synonym">Rag1ap1</name>
</gene>
<feature type="transmembrane region" description="Helical" evidence="12">
    <location>
        <begin position="162"/>
        <end position="182"/>
    </location>
</feature>
<dbReference type="GO" id="GO:0051119">
    <property type="term" value="F:sugar transmembrane transporter activity"/>
    <property type="evidence" value="ECO:0007669"/>
    <property type="project" value="InterPro"/>
</dbReference>
<feature type="transmembrane region" description="Helical" evidence="12">
    <location>
        <begin position="70"/>
        <end position="92"/>
    </location>
</feature>
<dbReference type="OrthoDB" id="409725at2759"/>
<keyword evidence="7 12" id="KW-0812">Transmembrane</keyword>
<dbReference type="GO" id="GO:0005886">
    <property type="term" value="C:plasma membrane"/>
    <property type="evidence" value="ECO:0007669"/>
    <property type="project" value="UniProtKB-SubCell"/>
</dbReference>
<evidence type="ECO:0000256" key="9">
    <source>
        <dbReference type="ARBA" id="ARBA00022989"/>
    </source>
</evidence>
<proteinExistence type="evidence at transcript level"/>
<feature type="transmembrane region" description="Helical" evidence="12">
    <location>
        <begin position="12"/>
        <end position="34"/>
    </location>
</feature>
<reference evidence="14" key="2">
    <citation type="submission" date="2014-05" db="EMBL/GenBank/DDBJ databases">
        <authorList>
            <person name="Chronopoulou M."/>
        </authorList>
    </citation>
    <scope>NUCLEOTIDE SEQUENCE</scope>
    <source>
        <tissue evidence="14">Whole organism</tissue>
    </source>
</reference>
<dbReference type="AlphaFoldDB" id="D3PIC6"/>
<evidence type="ECO:0000256" key="6">
    <source>
        <dbReference type="ARBA" id="ARBA00022597"/>
    </source>
</evidence>
<protein>
    <recommendedName>
        <fullName evidence="12">Sugar transporter SWEET</fullName>
    </recommendedName>
</protein>
<dbReference type="Gene3D" id="1.20.1280.290">
    <property type="match status" value="2"/>
</dbReference>
<comment type="similarity">
    <text evidence="3 12">Belongs to the SWEET sugar transporter family.</text>
</comment>
<keyword evidence="11 12" id="KW-0472">Membrane</keyword>
<accession>D3PIC6</accession>
<keyword evidence="5" id="KW-1003">Cell membrane</keyword>
<keyword evidence="8" id="KW-0677">Repeat</keyword>
<keyword evidence="6 12" id="KW-0762">Sugar transport</keyword>
<evidence type="ECO:0000256" key="2">
    <source>
        <dbReference type="ARBA" id="ARBA00004653"/>
    </source>
</evidence>
<dbReference type="GO" id="GO:0000139">
    <property type="term" value="C:Golgi membrane"/>
    <property type="evidence" value="ECO:0007669"/>
    <property type="project" value="UniProtKB-SubCell"/>
</dbReference>
<dbReference type="Pfam" id="PF03083">
    <property type="entry name" value="MtN3_slv"/>
    <property type="match status" value="2"/>
</dbReference>
<evidence type="ECO:0000256" key="7">
    <source>
        <dbReference type="ARBA" id="ARBA00022692"/>
    </source>
</evidence>
<keyword evidence="10" id="KW-0333">Golgi apparatus</keyword>
<dbReference type="EMBL" id="HACA01010485">
    <property type="protein sequence ID" value="CDW27846.1"/>
    <property type="molecule type" value="Transcribed_RNA"/>
</dbReference>
<dbReference type="FunFam" id="1.20.1280.290:FF:000004">
    <property type="entry name" value="Sugar transporter SWEET"/>
    <property type="match status" value="1"/>
</dbReference>